<keyword evidence="3" id="KW-1185">Reference proteome</keyword>
<dbReference type="Pfam" id="PF00196">
    <property type="entry name" value="GerE"/>
    <property type="match status" value="1"/>
</dbReference>
<dbReference type="InterPro" id="IPR036388">
    <property type="entry name" value="WH-like_DNA-bd_sf"/>
</dbReference>
<dbReference type="Proteomes" id="UP001500729">
    <property type="component" value="Unassembled WGS sequence"/>
</dbReference>
<dbReference type="EMBL" id="BAAAGS010000013">
    <property type="protein sequence ID" value="GAA0524842.1"/>
    <property type="molecule type" value="Genomic_DNA"/>
</dbReference>
<dbReference type="SUPFAM" id="SSF52540">
    <property type="entry name" value="P-loop containing nucleoside triphosphate hydrolases"/>
    <property type="match status" value="1"/>
</dbReference>
<dbReference type="Pfam" id="PF25872">
    <property type="entry name" value="HTH_77"/>
    <property type="match status" value="1"/>
</dbReference>
<dbReference type="Gene3D" id="1.25.40.10">
    <property type="entry name" value="Tetratricopeptide repeat domain"/>
    <property type="match status" value="1"/>
</dbReference>
<evidence type="ECO:0000313" key="3">
    <source>
        <dbReference type="Proteomes" id="UP001500729"/>
    </source>
</evidence>
<name>A0ABN1CS74_SACER</name>
<comment type="caution">
    <text evidence="2">The sequence shown here is derived from an EMBL/GenBank/DDBJ whole genome shotgun (WGS) entry which is preliminary data.</text>
</comment>
<dbReference type="SMART" id="SM00421">
    <property type="entry name" value="HTH_LUXR"/>
    <property type="match status" value="1"/>
</dbReference>
<evidence type="ECO:0000259" key="1">
    <source>
        <dbReference type="PROSITE" id="PS50043"/>
    </source>
</evidence>
<feature type="domain" description="HTH luxR-type" evidence="1">
    <location>
        <begin position="677"/>
        <end position="742"/>
    </location>
</feature>
<dbReference type="InterPro" id="IPR027417">
    <property type="entry name" value="P-loop_NTPase"/>
</dbReference>
<evidence type="ECO:0000313" key="2">
    <source>
        <dbReference type="EMBL" id="GAA0524842.1"/>
    </source>
</evidence>
<dbReference type="SUPFAM" id="SSF48452">
    <property type="entry name" value="TPR-like"/>
    <property type="match status" value="2"/>
</dbReference>
<dbReference type="InterPro" id="IPR011990">
    <property type="entry name" value="TPR-like_helical_dom_sf"/>
</dbReference>
<gene>
    <name evidence="2" type="ORF">GCM10009533_25320</name>
</gene>
<dbReference type="PROSITE" id="PS00622">
    <property type="entry name" value="HTH_LUXR_1"/>
    <property type="match status" value="1"/>
</dbReference>
<protein>
    <submittedName>
        <fullName evidence="2">LuxR family transcriptional regulator</fullName>
    </submittedName>
</protein>
<dbReference type="InterPro" id="IPR016032">
    <property type="entry name" value="Sig_transdc_resp-reg_C-effctor"/>
</dbReference>
<dbReference type="CDD" id="cd06170">
    <property type="entry name" value="LuxR_C_like"/>
    <property type="match status" value="1"/>
</dbReference>
<reference evidence="2 3" key="1">
    <citation type="journal article" date="2019" name="Int. J. Syst. Evol. Microbiol.">
        <title>The Global Catalogue of Microorganisms (GCM) 10K type strain sequencing project: providing services to taxonomists for standard genome sequencing and annotation.</title>
        <authorList>
            <consortium name="The Broad Institute Genomics Platform"/>
            <consortium name="The Broad Institute Genome Sequencing Center for Infectious Disease"/>
            <person name="Wu L."/>
            <person name="Ma J."/>
        </authorList>
    </citation>
    <scope>NUCLEOTIDE SEQUENCE [LARGE SCALE GENOMIC DNA]</scope>
    <source>
        <strain evidence="2 3">JCM 10303</strain>
    </source>
</reference>
<dbReference type="PROSITE" id="PS50043">
    <property type="entry name" value="HTH_LUXR_2"/>
    <property type="match status" value="1"/>
</dbReference>
<sequence length="749" mass="82315">MLSSSRLTTLTGVGGVGKSRLALRVARGAQRGFRDGAWLVELARIQAPSVLGTAVAGALGLREVSTRDAETVLADHLADKQLLLLLDNCEHLVDECARLVTALLAVSPGLRILATSREPLGAAGEHVWQVPPLSVLDAEDAHGSSAPGDLRYEALSLFELRTAAVLPGFAVDSDNLATAARLCQRLEGLPLAIELAAVRMRALSMEQILSRLDDRFRLLTGGSRIEPPHHRTLRATFDWSYDLCSEQQQALWRRMSVFAGGFSLDAAEAVCADEHLSPHEILGCVAGLVDQSLLAREETGSAVRYRLLETVRQYGHQRLRESDDEAALRLRHRDYYLRLAEQAEADWFGPRQLDWLEILHAEHPNIQAALEFCLAEPGGTRAAQRLAGALWFYWIAHGLLTEGRHWLDQALALGQEPGAERVKALWVNGYIATRQGDNSAALAMLEECQDLAQLLGDDAALVRGLQMTGLAELMHGDHARGVKLLEEALVHHRAAGEPNANLALTVFYLALAVCTRGDLDRAVALCQECRQMCESCGERWSLSRTLWILGLAQWARGEPRQADDNVRGSLRIERVLQDPISIALCVEVLGWIAAAEGKPRRAATLFGISRRLFEPLSEFLFGFAYYLDWHDQAEARARQALGDSGFDNAFRHGRGLDLPAATAYALEEKPRAGRAGAARSSSPLTRREREIAELVTQGLSNKEIASRLVIAKRTVDAHVEHIFTKLGLNSRIQVAAWMAQQNARDDRSG</sequence>
<dbReference type="PANTHER" id="PTHR47691">
    <property type="entry name" value="REGULATOR-RELATED"/>
    <property type="match status" value="1"/>
</dbReference>
<dbReference type="SUPFAM" id="SSF46894">
    <property type="entry name" value="C-terminal effector domain of the bipartite response regulators"/>
    <property type="match status" value="1"/>
</dbReference>
<organism evidence="2 3">
    <name type="scientific">Saccharopolyspora erythraea</name>
    <name type="common">Streptomyces erythraeus</name>
    <dbReference type="NCBI Taxonomy" id="1836"/>
    <lineage>
        <taxon>Bacteria</taxon>
        <taxon>Bacillati</taxon>
        <taxon>Actinomycetota</taxon>
        <taxon>Actinomycetes</taxon>
        <taxon>Pseudonocardiales</taxon>
        <taxon>Pseudonocardiaceae</taxon>
        <taxon>Saccharopolyspora</taxon>
    </lineage>
</organism>
<dbReference type="Gene3D" id="1.10.10.10">
    <property type="entry name" value="Winged helix-like DNA-binding domain superfamily/Winged helix DNA-binding domain"/>
    <property type="match status" value="1"/>
</dbReference>
<accession>A0ABN1CS74</accession>
<dbReference type="InterPro" id="IPR058852">
    <property type="entry name" value="HTH_77"/>
</dbReference>
<dbReference type="PRINTS" id="PR00364">
    <property type="entry name" value="DISEASERSIST"/>
</dbReference>
<proteinExistence type="predicted"/>
<dbReference type="Gene3D" id="3.40.50.300">
    <property type="entry name" value="P-loop containing nucleotide triphosphate hydrolases"/>
    <property type="match status" value="1"/>
</dbReference>
<dbReference type="PRINTS" id="PR00038">
    <property type="entry name" value="HTHLUXR"/>
</dbReference>
<dbReference type="InterPro" id="IPR000792">
    <property type="entry name" value="Tscrpt_reg_LuxR_C"/>
</dbReference>
<dbReference type="PANTHER" id="PTHR47691:SF3">
    <property type="entry name" value="HTH-TYPE TRANSCRIPTIONAL REGULATOR RV0890C-RELATED"/>
    <property type="match status" value="1"/>
</dbReference>